<dbReference type="AlphaFoldDB" id="A0A835E0R1"/>
<dbReference type="GO" id="GO:0016567">
    <property type="term" value="P:protein ubiquitination"/>
    <property type="evidence" value="ECO:0007669"/>
    <property type="project" value="InterPro"/>
</dbReference>
<comment type="pathway">
    <text evidence="1">Protein modification; protein ubiquitination.</text>
</comment>
<dbReference type="Gene3D" id="2.60.210.10">
    <property type="entry name" value="Apoptosis, Tumor Necrosis Factor Receptor Associated Protein 2, Chain A"/>
    <property type="match status" value="1"/>
</dbReference>
<name>A0A835E0R1_9POAL</name>
<dbReference type="InterPro" id="IPR000210">
    <property type="entry name" value="BTB/POZ_dom"/>
</dbReference>
<organism evidence="5 6">
    <name type="scientific">Digitaria exilis</name>
    <dbReference type="NCBI Taxonomy" id="1010633"/>
    <lineage>
        <taxon>Eukaryota</taxon>
        <taxon>Viridiplantae</taxon>
        <taxon>Streptophyta</taxon>
        <taxon>Embryophyta</taxon>
        <taxon>Tracheophyta</taxon>
        <taxon>Spermatophyta</taxon>
        <taxon>Magnoliopsida</taxon>
        <taxon>Liliopsida</taxon>
        <taxon>Poales</taxon>
        <taxon>Poaceae</taxon>
        <taxon>PACMAD clade</taxon>
        <taxon>Panicoideae</taxon>
        <taxon>Panicodae</taxon>
        <taxon>Paniceae</taxon>
        <taxon>Anthephorinae</taxon>
        <taxon>Digitaria</taxon>
    </lineage>
</organism>
<sequence length="293" mass="32761">MSLFLSRDGELCTSSGMPAKYRFTVLGHDGKPVPSFSSNSSSFKTEGFNVKSYGYPKFMKLAELEKSECLKDDSFAVQCDVIVAAVEDTTVVAAPKSDLQKDLAELLWKKDGTDVTIDVGKETFSAHKWLMAARSPVFKEKFFGSSTQRRTAMNHIQIDDMEPHVFKSLLHFMYTDTLPKMDEEALSAMATGLLAAADRFKLESLKKICEEMLCKRVDMSTIESCLVLSERHHCPALQAACMKFLDSPGNLKAIMAKEDGFEMAKKNCPTLLLEFFIKLWLERSTGDPKTTRG</sequence>
<dbReference type="Gene3D" id="3.30.710.10">
    <property type="entry name" value="Potassium Channel Kv1.1, Chain A"/>
    <property type="match status" value="1"/>
</dbReference>
<evidence type="ECO:0000256" key="1">
    <source>
        <dbReference type="ARBA" id="ARBA00004906"/>
    </source>
</evidence>
<evidence type="ECO:0000259" key="3">
    <source>
        <dbReference type="PROSITE" id="PS50097"/>
    </source>
</evidence>
<dbReference type="PANTHER" id="PTHR26379">
    <property type="entry name" value="BTB/POZ AND MATH DOMAIN-CONTAINING PROTEIN 1"/>
    <property type="match status" value="1"/>
</dbReference>
<dbReference type="PANTHER" id="PTHR26379:SF355">
    <property type="entry name" value="BTB DOMAIN-CONTAINING PROTEIN"/>
    <property type="match status" value="1"/>
</dbReference>
<dbReference type="Pfam" id="PF00651">
    <property type="entry name" value="BTB"/>
    <property type="match status" value="1"/>
</dbReference>
<dbReference type="PROSITE" id="PS50144">
    <property type="entry name" value="MATH"/>
    <property type="match status" value="1"/>
</dbReference>
<keyword evidence="6" id="KW-1185">Reference proteome</keyword>
<dbReference type="SMART" id="SM00225">
    <property type="entry name" value="BTB"/>
    <property type="match status" value="1"/>
</dbReference>
<dbReference type="InterPro" id="IPR002083">
    <property type="entry name" value="MATH/TRAF_dom"/>
</dbReference>
<dbReference type="EMBL" id="JACEFO010002497">
    <property type="protein sequence ID" value="KAF8657492.1"/>
    <property type="molecule type" value="Genomic_DNA"/>
</dbReference>
<dbReference type="CDD" id="cd00121">
    <property type="entry name" value="MATH"/>
    <property type="match status" value="1"/>
</dbReference>
<gene>
    <name evidence="5" type="ORF">HU200_060054</name>
</gene>
<dbReference type="OrthoDB" id="7628309at2759"/>
<evidence type="ECO:0000313" key="5">
    <source>
        <dbReference type="EMBL" id="KAF8657492.1"/>
    </source>
</evidence>
<reference evidence="5" key="1">
    <citation type="submission" date="2020-07" db="EMBL/GenBank/DDBJ databases">
        <title>Genome sequence and genetic diversity analysis of an under-domesticated orphan crop, white fonio (Digitaria exilis).</title>
        <authorList>
            <person name="Bennetzen J.L."/>
            <person name="Chen S."/>
            <person name="Ma X."/>
            <person name="Wang X."/>
            <person name="Yssel A.E.J."/>
            <person name="Chaluvadi S.R."/>
            <person name="Johnson M."/>
            <person name="Gangashetty P."/>
            <person name="Hamidou F."/>
            <person name="Sanogo M.D."/>
            <person name="Zwaenepoel A."/>
            <person name="Wallace J."/>
            <person name="Van De Peer Y."/>
            <person name="Van Deynze A."/>
        </authorList>
    </citation>
    <scope>NUCLEOTIDE SEQUENCE</scope>
    <source>
        <tissue evidence="5">Leaves</tissue>
    </source>
</reference>
<dbReference type="Pfam" id="PF24570">
    <property type="entry name" value="BACK_BPM_SPOP"/>
    <property type="match status" value="1"/>
</dbReference>
<evidence type="ECO:0000259" key="4">
    <source>
        <dbReference type="PROSITE" id="PS50144"/>
    </source>
</evidence>
<comment type="caution">
    <text evidence="5">The sequence shown here is derived from an EMBL/GenBank/DDBJ whole genome shotgun (WGS) entry which is preliminary data.</text>
</comment>
<dbReference type="Proteomes" id="UP000636709">
    <property type="component" value="Unassembled WGS sequence"/>
</dbReference>
<dbReference type="Gene3D" id="1.25.40.420">
    <property type="match status" value="1"/>
</dbReference>
<dbReference type="SUPFAM" id="SSF49599">
    <property type="entry name" value="TRAF domain-like"/>
    <property type="match status" value="1"/>
</dbReference>
<evidence type="ECO:0008006" key="7">
    <source>
        <dbReference type="Google" id="ProtNLM"/>
    </source>
</evidence>
<comment type="similarity">
    <text evidence="2">Belongs to the Tdpoz family.</text>
</comment>
<feature type="domain" description="BTB" evidence="3">
    <location>
        <begin position="113"/>
        <end position="182"/>
    </location>
</feature>
<evidence type="ECO:0000256" key="2">
    <source>
        <dbReference type="ARBA" id="ARBA00010846"/>
    </source>
</evidence>
<protein>
    <recommendedName>
        <fullName evidence="7">BTB domain-containing protein</fullName>
    </recommendedName>
</protein>
<dbReference type="InterPro" id="IPR011333">
    <property type="entry name" value="SKP1/BTB/POZ_sf"/>
</dbReference>
<proteinExistence type="inferred from homology"/>
<dbReference type="InterPro" id="IPR008974">
    <property type="entry name" value="TRAF-like"/>
</dbReference>
<feature type="domain" description="MATH" evidence="4">
    <location>
        <begin position="1"/>
        <end position="81"/>
    </location>
</feature>
<dbReference type="PROSITE" id="PS50097">
    <property type="entry name" value="BTB"/>
    <property type="match status" value="1"/>
</dbReference>
<dbReference type="Pfam" id="PF22486">
    <property type="entry name" value="MATH_2"/>
    <property type="match status" value="1"/>
</dbReference>
<evidence type="ECO:0000313" key="6">
    <source>
        <dbReference type="Proteomes" id="UP000636709"/>
    </source>
</evidence>
<accession>A0A835E0R1</accession>
<dbReference type="InterPro" id="IPR045005">
    <property type="entry name" value="BPM1-6"/>
</dbReference>
<dbReference type="InterPro" id="IPR056423">
    <property type="entry name" value="BACK_BPM_SPOP"/>
</dbReference>
<dbReference type="SUPFAM" id="SSF54695">
    <property type="entry name" value="POZ domain"/>
    <property type="match status" value="1"/>
</dbReference>